<reference evidence="4 5" key="1">
    <citation type="submission" date="2013-08" db="EMBL/GenBank/DDBJ databases">
        <title>Genome of Pontibacillus chungwhensis.</title>
        <authorList>
            <person name="Wang Q."/>
            <person name="Wang G."/>
        </authorList>
    </citation>
    <scope>NUCLEOTIDE SEQUENCE [LARGE SCALE GENOMIC DNA]</scope>
    <source>
        <strain evidence="4 5">BH030062</strain>
    </source>
</reference>
<dbReference type="InterPro" id="IPR014001">
    <property type="entry name" value="Helicase_ATP-bd"/>
</dbReference>
<dbReference type="GO" id="GO:0005524">
    <property type="term" value="F:ATP binding"/>
    <property type="evidence" value="ECO:0007669"/>
    <property type="project" value="InterPro"/>
</dbReference>
<dbReference type="Pfam" id="PF00271">
    <property type="entry name" value="Helicase_C"/>
    <property type="match status" value="1"/>
</dbReference>
<protein>
    <submittedName>
        <fullName evidence="4">DNA helicase</fullName>
    </submittedName>
</protein>
<dbReference type="Pfam" id="PF04851">
    <property type="entry name" value="ResIII"/>
    <property type="match status" value="1"/>
</dbReference>
<dbReference type="EMBL" id="AVBG01000007">
    <property type="protein sequence ID" value="KGP91250.1"/>
    <property type="molecule type" value="Genomic_DNA"/>
</dbReference>
<dbReference type="PANTHER" id="PTHR47396:SF1">
    <property type="entry name" value="ATP-DEPENDENT HELICASE IRC3-RELATED"/>
    <property type="match status" value="1"/>
</dbReference>
<feature type="domain" description="Helicase ATP-binding" evidence="2">
    <location>
        <begin position="236"/>
        <end position="384"/>
    </location>
</feature>
<comment type="caution">
    <text evidence="4">The sequence shown here is derived from an EMBL/GenBank/DDBJ whole genome shotgun (WGS) entry which is preliminary data.</text>
</comment>
<evidence type="ECO:0000259" key="3">
    <source>
        <dbReference type="PROSITE" id="PS51194"/>
    </source>
</evidence>
<dbReference type="PROSITE" id="PS51192">
    <property type="entry name" value="HELICASE_ATP_BIND_1"/>
    <property type="match status" value="1"/>
</dbReference>
<evidence type="ECO:0000259" key="2">
    <source>
        <dbReference type="PROSITE" id="PS51192"/>
    </source>
</evidence>
<feature type="domain" description="Helicase C-terminal" evidence="3">
    <location>
        <begin position="435"/>
        <end position="592"/>
    </location>
</feature>
<proteinExistence type="predicted"/>
<dbReference type="InterPro" id="IPR050742">
    <property type="entry name" value="Helicase_Restrict-Modif_Enz"/>
</dbReference>
<dbReference type="Gene3D" id="3.30.870.10">
    <property type="entry name" value="Endonuclease Chain A"/>
    <property type="match status" value="1"/>
</dbReference>
<evidence type="ECO:0000256" key="1">
    <source>
        <dbReference type="SAM" id="MobiDB-lite"/>
    </source>
</evidence>
<sequence>MLKTSREPKLLTSNLIDEVLHHIQLSSTIYLLSAFVMKSGVKMVLPALKEAAARGADIKILTGDYLYVTQPEALSLLSELPHDQVEVRLWQSNGRSFHPKAFLFNVKDQGSLIVGSSNLSKSALTSGVEWNVSIPNEVSGEVYKDALEQYIHLFYAENTMKVNHETLKTYREQHAAFRQKYPDLAQKWSAKEEVELTLGPDTHPEEINEPSEPYITTQQKPSPRFAQPEALDSLQTTYEEGYDKAMVVMATGLGKTYLAAFFAEHFNRILFVAHREEILHQAKASFEHVNVGKLAGIYNGKEKNADADMIFASIFTLSIQDHLKRFNPDDFDLIIVDEFHHASSRSYQKVLDYFSPKFLMGITATPERTDGQDIFALCDGNVAYEMNFIQAIQGGWLSPFHYYGVYDDIDYSEITWLGGRYDEEELAQAQLQEHTADNILSNWEKHKQTRTIGFCSSIKQANFLSRYFNSHGYQTISLHSKTEGMSRKEAIDKLDRKEIDVIFTVDLFNEGVDIPSVDTLLFARPTESLVVFTQQIGRGLRKHIEKTHCTVIDLIGNYRNADVKLKLLGTEEGEGKKKGQVHPVTPANCEINLDVKAVQLLEELLKKRSPRKDRVKLAYDQVKEQLGRRPTYWEMHLNSTVSVKEFKQIWKSYAGFLSANDELTIEEQTIYETYKDWIEEVERTPMTKSYKMVVLKYMLDRGEVDWVQSVTPEEIAPYFHSYLTEKPYRKNIDFTSKNTKALIEYDKKKVANLVSEMPLTKWSGSSKGLLVYENNVFSLNFEVPTKDRALLKKMTEEICEYRLKYYFERKWKKE</sequence>
<dbReference type="SMART" id="SM00487">
    <property type="entry name" value="DEXDc"/>
    <property type="match status" value="1"/>
</dbReference>
<dbReference type="CDD" id="cd18799">
    <property type="entry name" value="SF2_C_EcoAI-like"/>
    <property type="match status" value="1"/>
</dbReference>
<name>A0A0A2VC56_9BACI</name>
<dbReference type="eggNOG" id="COG1061">
    <property type="taxonomic scope" value="Bacteria"/>
</dbReference>
<dbReference type="Gene3D" id="3.40.50.300">
    <property type="entry name" value="P-loop containing nucleotide triphosphate hydrolases"/>
    <property type="match status" value="2"/>
</dbReference>
<dbReference type="GO" id="GO:0003677">
    <property type="term" value="F:DNA binding"/>
    <property type="evidence" value="ECO:0007669"/>
    <property type="project" value="InterPro"/>
</dbReference>
<dbReference type="GO" id="GO:0005829">
    <property type="term" value="C:cytosol"/>
    <property type="evidence" value="ECO:0007669"/>
    <property type="project" value="TreeGrafter"/>
</dbReference>
<accession>A0A0A2VC56</accession>
<dbReference type="InterPro" id="IPR027417">
    <property type="entry name" value="P-loop_NTPase"/>
</dbReference>
<organism evidence="4 5">
    <name type="scientific">Pontibacillus chungwhensis BH030062</name>
    <dbReference type="NCBI Taxonomy" id="1385513"/>
    <lineage>
        <taxon>Bacteria</taxon>
        <taxon>Bacillati</taxon>
        <taxon>Bacillota</taxon>
        <taxon>Bacilli</taxon>
        <taxon>Bacillales</taxon>
        <taxon>Bacillaceae</taxon>
        <taxon>Pontibacillus</taxon>
    </lineage>
</organism>
<feature type="region of interest" description="Disordered" evidence="1">
    <location>
        <begin position="200"/>
        <end position="222"/>
    </location>
</feature>
<gene>
    <name evidence="4" type="ORF">N780_08550</name>
</gene>
<dbReference type="Proteomes" id="UP000030153">
    <property type="component" value="Unassembled WGS sequence"/>
</dbReference>
<dbReference type="GO" id="GO:0016787">
    <property type="term" value="F:hydrolase activity"/>
    <property type="evidence" value="ECO:0007669"/>
    <property type="project" value="InterPro"/>
</dbReference>
<keyword evidence="4" id="KW-0067">ATP-binding</keyword>
<evidence type="ECO:0000313" key="4">
    <source>
        <dbReference type="EMBL" id="KGP91250.1"/>
    </source>
</evidence>
<dbReference type="RefSeq" id="WP_232299525.1">
    <property type="nucleotide sequence ID" value="NZ_AVBG01000007.1"/>
</dbReference>
<dbReference type="STRING" id="1385513.N780_08550"/>
<dbReference type="PANTHER" id="PTHR47396">
    <property type="entry name" value="TYPE I RESTRICTION ENZYME ECOKI R PROTEIN"/>
    <property type="match status" value="1"/>
</dbReference>
<dbReference type="PROSITE" id="PS51194">
    <property type="entry name" value="HELICASE_CTER"/>
    <property type="match status" value="1"/>
</dbReference>
<dbReference type="SUPFAM" id="SSF56024">
    <property type="entry name" value="Phospholipase D/nuclease"/>
    <property type="match status" value="1"/>
</dbReference>
<dbReference type="SMART" id="SM00490">
    <property type="entry name" value="HELICc"/>
    <property type="match status" value="1"/>
</dbReference>
<dbReference type="InterPro" id="IPR006935">
    <property type="entry name" value="Helicase/UvrB_N"/>
</dbReference>
<dbReference type="InterPro" id="IPR001650">
    <property type="entry name" value="Helicase_C-like"/>
</dbReference>
<keyword evidence="4" id="KW-0547">Nucleotide-binding</keyword>
<dbReference type="AlphaFoldDB" id="A0A0A2VC56"/>
<dbReference type="InterPro" id="IPR025202">
    <property type="entry name" value="PLD-like_dom"/>
</dbReference>
<dbReference type="eggNOG" id="COG3886">
    <property type="taxonomic scope" value="Bacteria"/>
</dbReference>
<dbReference type="SUPFAM" id="SSF52540">
    <property type="entry name" value="P-loop containing nucleoside triphosphate hydrolases"/>
    <property type="match status" value="1"/>
</dbReference>
<keyword evidence="4" id="KW-0378">Hydrolase</keyword>
<evidence type="ECO:0000313" key="5">
    <source>
        <dbReference type="Proteomes" id="UP000030153"/>
    </source>
</evidence>
<keyword evidence="4" id="KW-0347">Helicase</keyword>
<dbReference type="CDD" id="cd09205">
    <property type="entry name" value="PLDc_N_DEXD_b3"/>
    <property type="match status" value="1"/>
</dbReference>
<dbReference type="Pfam" id="PF13091">
    <property type="entry name" value="PLDc_2"/>
    <property type="match status" value="1"/>
</dbReference>
<keyword evidence="5" id="KW-1185">Reference proteome</keyword>
<dbReference type="CDD" id="cd18032">
    <property type="entry name" value="DEXHc_RE_I_III_res"/>
    <property type="match status" value="1"/>
</dbReference>
<dbReference type="GO" id="GO:0004386">
    <property type="term" value="F:helicase activity"/>
    <property type="evidence" value="ECO:0007669"/>
    <property type="project" value="UniProtKB-KW"/>
</dbReference>